<dbReference type="InterPro" id="IPR008927">
    <property type="entry name" value="6-PGluconate_DH-like_C_sf"/>
</dbReference>
<protein>
    <submittedName>
        <fullName evidence="7">3-hydroxyisobutyrate dehydrogenase or related beta-hydroxyacid dehydrogenase</fullName>
    </submittedName>
</protein>
<accession>A0A2U3NQ92</accession>
<keyword evidence="2" id="KW-0560">Oxidoreductase</keyword>
<feature type="domain" description="3-hydroxyisobutyrate dehydrogenase-like NAD-binding" evidence="6">
    <location>
        <begin position="164"/>
        <end position="258"/>
    </location>
</feature>
<dbReference type="AlphaFoldDB" id="A0A2U3NQ92"/>
<dbReference type="EMBL" id="FUFA01000002">
    <property type="protein sequence ID" value="SPM33682.1"/>
    <property type="molecule type" value="Genomic_DNA"/>
</dbReference>
<dbReference type="Pfam" id="PF03446">
    <property type="entry name" value="NAD_binding_2"/>
    <property type="match status" value="1"/>
</dbReference>
<dbReference type="InterPro" id="IPR006115">
    <property type="entry name" value="6PGDH_NADP-bd"/>
</dbReference>
<dbReference type="Gene3D" id="3.40.50.720">
    <property type="entry name" value="NAD(P)-binding Rossmann-like Domain"/>
    <property type="match status" value="1"/>
</dbReference>
<keyword evidence="8" id="KW-1185">Reference proteome</keyword>
<feature type="domain" description="6-phosphogluconate dehydrogenase NADP-binding" evidence="5">
    <location>
        <begin position="2"/>
        <end position="161"/>
    </location>
</feature>
<organism evidence="7 8">
    <name type="scientific">Mycobacterium rhizamassiliense</name>
    <dbReference type="NCBI Taxonomy" id="1841860"/>
    <lineage>
        <taxon>Bacteria</taxon>
        <taxon>Bacillati</taxon>
        <taxon>Actinomycetota</taxon>
        <taxon>Actinomycetes</taxon>
        <taxon>Mycobacteriales</taxon>
        <taxon>Mycobacteriaceae</taxon>
        <taxon>Mycobacterium</taxon>
    </lineage>
</organism>
<dbReference type="Proteomes" id="UP000240988">
    <property type="component" value="Unassembled WGS sequence"/>
</dbReference>
<dbReference type="InterPro" id="IPR029154">
    <property type="entry name" value="HIBADH-like_NADP-bd"/>
</dbReference>
<comment type="similarity">
    <text evidence="1">Belongs to the HIBADH-related family.</text>
</comment>
<evidence type="ECO:0000256" key="2">
    <source>
        <dbReference type="ARBA" id="ARBA00023002"/>
    </source>
</evidence>
<sequence length="271" mass="27757">VRVGFIGLGSQGAPMARRIVDAGFPLTVWARRAETTAAFADTAAEIAQSPRTLASVSDLVCICVVDDAGVGQVVDGNHGVLAGLQHGATLAIHSTVNPVTCRELAQRAEQVGISVIDAPVSGGGPAAAEGKLLIMTGGDELVIAQCRPVFETFADTIVRLGDVGAGQLAKLVNNLVFTSHLGIAANAMELGARLCLDEASLIQVLTQGSGTSFALNAISGMGTLERFGTVAGPLLRKDVRLIQEITASADLALGPIIQAADTALTAMGHNW</sequence>
<dbReference type="InterPro" id="IPR036291">
    <property type="entry name" value="NAD(P)-bd_dom_sf"/>
</dbReference>
<evidence type="ECO:0000256" key="4">
    <source>
        <dbReference type="PIRSR" id="PIRSR000103-1"/>
    </source>
</evidence>
<gene>
    <name evidence="7" type="ORF">MRAB57_1486</name>
</gene>
<dbReference type="PIRSF" id="PIRSF000103">
    <property type="entry name" value="HIBADH"/>
    <property type="match status" value="1"/>
</dbReference>
<evidence type="ECO:0000313" key="8">
    <source>
        <dbReference type="Proteomes" id="UP000240988"/>
    </source>
</evidence>
<dbReference type="InterPro" id="IPR015815">
    <property type="entry name" value="HIBADH-related"/>
</dbReference>
<evidence type="ECO:0000256" key="1">
    <source>
        <dbReference type="ARBA" id="ARBA00009080"/>
    </source>
</evidence>
<dbReference type="PANTHER" id="PTHR43060:SF15">
    <property type="entry name" value="3-HYDROXYISOBUTYRATE DEHYDROGENASE-LIKE 1, MITOCHONDRIAL-RELATED"/>
    <property type="match status" value="1"/>
</dbReference>
<keyword evidence="3" id="KW-0520">NAD</keyword>
<evidence type="ECO:0000259" key="5">
    <source>
        <dbReference type="Pfam" id="PF03446"/>
    </source>
</evidence>
<dbReference type="Pfam" id="PF14833">
    <property type="entry name" value="NAD_binding_11"/>
    <property type="match status" value="1"/>
</dbReference>
<reference evidence="7 8" key="1">
    <citation type="submission" date="2017-01" db="EMBL/GenBank/DDBJ databases">
        <authorList>
            <consortium name="Urmite Genomes"/>
        </authorList>
    </citation>
    <scope>NUCLEOTIDE SEQUENCE [LARGE SCALE GENOMIC DNA]</scope>
    <source>
        <strain evidence="7 8">AB57</strain>
    </source>
</reference>
<dbReference type="STRING" id="1841860.GCA_900157375_01487"/>
<dbReference type="Gene3D" id="1.10.1040.10">
    <property type="entry name" value="N-(1-d-carboxylethyl)-l-norvaline Dehydrogenase, domain 2"/>
    <property type="match status" value="1"/>
</dbReference>
<evidence type="ECO:0000256" key="3">
    <source>
        <dbReference type="ARBA" id="ARBA00023027"/>
    </source>
</evidence>
<evidence type="ECO:0000313" key="7">
    <source>
        <dbReference type="EMBL" id="SPM33682.1"/>
    </source>
</evidence>
<dbReference type="InterPro" id="IPR002204">
    <property type="entry name" value="3-OH-isobutyrate_DH-rel_CS"/>
</dbReference>
<name>A0A2U3NQ92_9MYCO</name>
<proteinExistence type="inferred from homology"/>
<dbReference type="SUPFAM" id="SSF48179">
    <property type="entry name" value="6-phosphogluconate dehydrogenase C-terminal domain-like"/>
    <property type="match status" value="1"/>
</dbReference>
<dbReference type="SUPFAM" id="SSF51735">
    <property type="entry name" value="NAD(P)-binding Rossmann-fold domains"/>
    <property type="match status" value="1"/>
</dbReference>
<dbReference type="PROSITE" id="PS00895">
    <property type="entry name" value="3_HYDROXYISOBUT_DH"/>
    <property type="match status" value="1"/>
</dbReference>
<dbReference type="InterPro" id="IPR013328">
    <property type="entry name" value="6PGD_dom2"/>
</dbReference>
<dbReference type="GO" id="GO:0051287">
    <property type="term" value="F:NAD binding"/>
    <property type="evidence" value="ECO:0007669"/>
    <property type="project" value="InterPro"/>
</dbReference>
<dbReference type="GO" id="GO:0016491">
    <property type="term" value="F:oxidoreductase activity"/>
    <property type="evidence" value="ECO:0007669"/>
    <property type="project" value="UniProtKB-KW"/>
</dbReference>
<dbReference type="PANTHER" id="PTHR43060">
    <property type="entry name" value="3-HYDROXYISOBUTYRATE DEHYDROGENASE-LIKE 1, MITOCHONDRIAL-RELATED"/>
    <property type="match status" value="1"/>
</dbReference>
<evidence type="ECO:0000259" key="6">
    <source>
        <dbReference type="Pfam" id="PF14833"/>
    </source>
</evidence>
<dbReference type="GO" id="GO:0050661">
    <property type="term" value="F:NADP binding"/>
    <property type="evidence" value="ECO:0007669"/>
    <property type="project" value="InterPro"/>
</dbReference>
<feature type="active site" evidence="4">
    <location>
        <position position="170"/>
    </location>
</feature>
<feature type="non-terminal residue" evidence="7">
    <location>
        <position position="1"/>
    </location>
</feature>
<dbReference type="GO" id="GO:0016054">
    <property type="term" value="P:organic acid catabolic process"/>
    <property type="evidence" value="ECO:0007669"/>
    <property type="project" value="UniProtKB-ARBA"/>
</dbReference>